<keyword evidence="1" id="KW-0472">Membrane</keyword>
<evidence type="ECO:0000313" key="2">
    <source>
        <dbReference type="EMBL" id="QBK89808.1"/>
    </source>
</evidence>
<feature type="transmembrane region" description="Helical" evidence="1">
    <location>
        <begin position="119"/>
        <end position="140"/>
    </location>
</feature>
<feature type="transmembrane region" description="Helical" evidence="1">
    <location>
        <begin position="55"/>
        <end position="78"/>
    </location>
</feature>
<evidence type="ECO:0000256" key="1">
    <source>
        <dbReference type="SAM" id="Phobius"/>
    </source>
</evidence>
<dbReference type="EMBL" id="MK500441">
    <property type="protein sequence ID" value="QBK89808.1"/>
    <property type="molecule type" value="Genomic_DNA"/>
</dbReference>
<name>A0A481Z444_9VIRU</name>
<accession>A0A481Z444</accession>
<feature type="transmembrane region" description="Helical" evidence="1">
    <location>
        <begin position="147"/>
        <end position="166"/>
    </location>
</feature>
<protein>
    <submittedName>
        <fullName evidence="2">Uncharacterized protein</fullName>
    </submittedName>
</protein>
<reference evidence="2" key="1">
    <citation type="journal article" date="2019" name="MBio">
        <title>Virus Genomes from Deep Sea Sediments Expand the Ocean Megavirome and Support Independent Origins of Viral Gigantism.</title>
        <authorList>
            <person name="Backstrom D."/>
            <person name="Yutin N."/>
            <person name="Jorgensen S.L."/>
            <person name="Dharamshi J."/>
            <person name="Homa F."/>
            <person name="Zaremba-Niedwiedzka K."/>
            <person name="Spang A."/>
            <person name="Wolf Y.I."/>
            <person name="Koonin E.V."/>
            <person name="Ettema T.J."/>
        </authorList>
    </citation>
    <scope>NUCLEOTIDE SEQUENCE</scope>
</reference>
<sequence>MSGINCFIGIKIQKVSSEEIKKILNLCVEYILFIPLVVHFYHNPLSLYIIDEIEIANYLVMVFSSLVFLNIFSLSGLFQFNSDSNPKSQVYNRLKCETILSFISVMGEESLFLPLYSGYYIGGLLGTQIILSIIFGLLHIPGRTWKSGVYIAMAQFILLQFNFSLINKMIGHYLYDIILLQML</sequence>
<keyword evidence="1" id="KW-1133">Transmembrane helix</keyword>
<proteinExistence type="predicted"/>
<gene>
    <name evidence="2" type="ORF">LCPAC101_00910</name>
</gene>
<keyword evidence="1" id="KW-0812">Transmembrane</keyword>
<organism evidence="2">
    <name type="scientific">Pithovirus LCPAC101</name>
    <dbReference type="NCBI Taxonomy" id="2506586"/>
    <lineage>
        <taxon>Viruses</taxon>
        <taxon>Pithoviruses</taxon>
    </lineage>
</organism>